<evidence type="ECO:0000313" key="4">
    <source>
        <dbReference type="EMBL" id="SEJ57804.1"/>
    </source>
</evidence>
<dbReference type="AlphaFoldDB" id="A0A1H7A044"/>
<dbReference type="STRING" id="915471.SAMN05216201_11166"/>
<feature type="domain" description="Terminase large subunit GpA endonuclease" evidence="3">
    <location>
        <begin position="320"/>
        <end position="605"/>
    </location>
</feature>
<dbReference type="PANTHER" id="PTHR34413">
    <property type="entry name" value="PROPHAGE TAIL FIBER ASSEMBLY PROTEIN HOMOLOG TFAE-RELATED-RELATED"/>
    <property type="match status" value="1"/>
</dbReference>
<sequence length="671" mass="76065">MNELRRAVSLGLQALYKEPPLTAVEWADKHFYLSSESSYQEGRWETAPFQRAILNAMGNDLIRVVNVLKSARMGYTKLLCANIGYKLQHKKRNVLSWLPTDGDAEGFMKRHIETFIRDVPVLLALAPWHGKKHRDSTLEAKCFANRKMYWCLGGKAARNYREKSPDEVIYDELSKFDADIEGEGSPTFLGDKRLEGATFQKSIRGSTLGVAGECQISKAAEESPHLLRYHIPCPNCGGEQTLRWGGKDCAFGIKYETNALGEADKAWYLCEHAACVIENYQAVEAAKEGRWICERTGIWTRDGMEWFGADREPIATPRSLSFHIWTAYSPFTTWLAIVDEWLKVKGDRERLITFTNTTLGEVWAEDQGEKLDWEVLHGRREIWPGEVPGRAVVLMGGIDTQDDRYEGRVWAFGAGEEAWLVRRFILTGDPASEELRRKVGIEIRRQFTRIDGEVMAVTRWCWDAGGHYADEVHAESRRHGVHWVIPIFGASTYGKPIARFPRKRDKQQRTYKTEVGTDNAKELILSRLKQPVDHGKSNAWEPQPGVIHLPANNDICDETELKQLTAESKVPKIVKGQRVYRWDAKGRRNEALDCLVYATAALRISQQRFGLDLEALACAEARPVAGEVLDKVKALKPLRKKEQPAPKPQAPAPEAPPAYPSWLKIGNDPWL</sequence>
<feature type="compositionally biased region" description="Pro residues" evidence="1">
    <location>
        <begin position="645"/>
        <end position="659"/>
    </location>
</feature>
<dbReference type="EMBL" id="FNZE01000011">
    <property type="protein sequence ID" value="SEJ57804.1"/>
    <property type="molecule type" value="Genomic_DNA"/>
</dbReference>
<feature type="domain" description="Phage terminase large subunit GpA ATPase" evidence="2">
    <location>
        <begin position="39"/>
        <end position="291"/>
    </location>
</feature>
<name>A0A1H7A044_9PSED</name>
<dbReference type="InterPro" id="IPR027417">
    <property type="entry name" value="P-loop_NTPase"/>
</dbReference>
<dbReference type="PANTHER" id="PTHR34413:SF2">
    <property type="entry name" value="PROPHAGE TAIL FIBER ASSEMBLY PROTEIN HOMOLOG TFAE-RELATED"/>
    <property type="match status" value="1"/>
</dbReference>
<keyword evidence="5" id="KW-1185">Reference proteome</keyword>
<dbReference type="InterPro" id="IPR051220">
    <property type="entry name" value="TFA_Chaperone"/>
</dbReference>
<evidence type="ECO:0000259" key="3">
    <source>
        <dbReference type="Pfam" id="PF20454"/>
    </source>
</evidence>
<dbReference type="InterPro" id="IPR046454">
    <property type="entry name" value="GpA_endonuclease"/>
</dbReference>
<evidence type="ECO:0000259" key="2">
    <source>
        <dbReference type="Pfam" id="PF05876"/>
    </source>
</evidence>
<dbReference type="GO" id="GO:0016887">
    <property type="term" value="F:ATP hydrolysis activity"/>
    <property type="evidence" value="ECO:0007669"/>
    <property type="project" value="InterPro"/>
</dbReference>
<dbReference type="Proteomes" id="UP000242930">
    <property type="component" value="Unassembled WGS sequence"/>
</dbReference>
<dbReference type="GO" id="GO:0004519">
    <property type="term" value="F:endonuclease activity"/>
    <property type="evidence" value="ECO:0007669"/>
    <property type="project" value="InterPro"/>
</dbReference>
<dbReference type="Pfam" id="PF05876">
    <property type="entry name" value="GpA_ATPase"/>
    <property type="match status" value="1"/>
</dbReference>
<gene>
    <name evidence="4" type="ORF">SAMN05216201_11166</name>
</gene>
<evidence type="ECO:0000313" key="5">
    <source>
        <dbReference type="Proteomes" id="UP000242930"/>
    </source>
</evidence>
<dbReference type="Gene3D" id="3.40.50.300">
    <property type="entry name" value="P-loop containing nucleotide triphosphate hydrolases"/>
    <property type="match status" value="1"/>
</dbReference>
<evidence type="ECO:0000256" key="1">
    <source>
        <dbReference type="SAM" id="MobiDB-lite"/>
    </source>
</evidence>
<dbReference type="Pfam" id="PF20454">
    <property type="entry name" value="GpA_nuclease"/>
    <property type="match status" value="1"/>
</dbReference>
<dbReference type="GO" id="GO:0005524">
    <property type="term" value="F:ATP binding"/>
    <property type="evidence" value="ECO:0007669"/>
    <property type="project" value="InterPro"/>
</dbReference>
<dbReference type="HAMAP" id="MF_04144">
    <property type="entry name" value="TERL_LAMBDA"/>
    <property type="match status" value="1"/>
</dbReference>
<dbReference type="InterPro" id="IPR046453">
    <property type="entry name" value="GpA_ATPase"/>
</dbReference>
<feature type="region of interest" description="Disordered" evidence="1">
    <location>
        <begin position="636"/>
        <end position="671"/>
    </location>
</feature>
<reference evidence="5" key="1">
    <citation type="submission" date="2016-10" db="EMBL/GenBank/DDBJ databases">
        <authorList>
            <person name="Varghese N."/>
            <person name="Submissions S."/>
        </authorList>
    </citation>
    <scope>NUCLEOTIDE SEQUENCE [LARGE SCALE GENOMIC DNA]</scope>
    <source>
        <strain evidence="5">LMG 25967</strain>
    </source>
</reference>
<organism evidence="4 5">
    <name type="scientific">Pseudomonas linyingensis</name>
    <dbReference type="NCBI Taxonomy" id="915471"/>
    <lineage>
        <taxon>Bacteria</taxon>
        <taxon>Pseudomonadati</taxon>
        <taxon>Pseudomonadota</taxon>
        <taxon>Gammaproteobacteria</taxon>
        <taxon>Pseudomonadales</taxon>
        <taxon>Pseudomonadaceae</taxon>
        <taxon>Pseudomonas</taxon>
    </lineage>
</organism>
<accession>A0A1H7A044</accession>
<dbReference type="InterPro" id="IPR008866">
    <property type="entry name" value="Phage_lambda_GpA-like"/>
</dbReference>
<proteinExistence type="inferred from homology"/>
<protein>
    <submittedName>
        <fullName evidence="4">Phage terminase, large subunit GpA</fullName>
    </submittedName>
</protein>